<evidence type="ECO:0000313" key="1">
    <source>
        <dbReference type="EMBL" id="KTB46198.1"/>
    </source>
</evidence>
<gene>
    <name evidence="1" type="ORF">WG66_1225</name>
</gene>
<protein>
    <submittedName>
        <fullName evidence="1">Uncharacterized protein</fullName>
    </submittedName>
</protein>
<accession>A0A0W0GCE1</accession>
<sequence>MAISFKIIHFKLALSRPPHSGSHL</sequence>
<comment type="caution">
    <text evidence="1">The sequence shown here is derived from an EMBL/GenBank/DDBJ whole genome shotgun (WGS) entry which is preliminary data.</text>
</comment>
<name>A0A0W0GCE1_MONRR</name>
<dbReference type="EMBL" id="LATX01000454">
    <property type="protein sequence ID" value="KTB46198.1"/>
    <property type="molecule type" value="Genomic_DNA"/>
</dbReference>
<proteinExistence type="predicted"/>
<evidence type="ECO:0000313" key="2">
    <source>
        <dbReference type="Proteomes" id="UP000054988"/>
    </source>
</evidence>
<reference evidence="1 2" key="1">
    <citation type="submission" date="2015-12" db="EMBL/GenBank/DDBJ databases">
        <title>Draft genome sequence of Moniliophthora roreri, the causal agent of frosty pod rot of cacao.</title>
        <authorList>
            <person name="Aime M.C."/>
            <person name="Diaz-Valderrama J.R."/>
            <person name="Kijpornyongpan T."/>
            <person name="Phillips-Mora W."/>
        </authorList>
    </citation>
    <scope>NUCLEOTIDE SEQUENCE [LARGE SCALE GENOMIC DNA]</scope>
    <source>
        <strain evidence="1 2">MCA 2952</strain>
    </source>
</reference>
<organism evidence="1 2">
    <name type="scientific">Moniliophthora roreri</name>
    <name type="common">Frosty pod rot fungus</name>
    <name type="synonym">Monilia roreri</name>
    <dbReference type="NCBI Taxonomy" id="221103"/>
    <lineage>
        <taxon>Eukaryota</taxon>
        <taxon>Fungi</taxon>
        <taxon>Dikarya</taxon>
        <taxon>Basidiomycota</taxon>
        <taxon>Agaricomycotina</taxon>
        <taxon>Agaricomycetes</taxon>
        <taxon>Agaricomycetidae</taxon>
        <taxon>Agaricales</taxon>
        <taxon>Marasmiineae</taxon>
        <taxon>Marasmiaceae</taxon>
        <taxon>Moniliophthora</taxon>
    </lineage>
</organism>
<dbReference type="AlphaFoldDB" id="A0A0W0GCE1"/>
<dbReference type="Proteomes" id="UP000054988">
    <property type="component" value="Unassembled WGS sequence"/>
</dbReference>